<dbReference type="PROSITE" id="PS51352">
    <property type="entry name" value="THIOREDOXIN_2"/>
    <property type="match status" value="1"/>
</dbReference>
<dbReference type="InterPro" id="IPR013766">
    <property type="entry name" value="Thioredoxin_domain"/>
</dbReference>
<dbReference type="PANTHER" id="PTHR45815">
    <property type="entry name" value="PROTEIN DISULFIDE-ISOMERASE A6"/>
    <property type="match status" value="1"/>
</dbReference>
<evidence type="ECO:0000256" key="6">
    <source>
        <dbReference type="ARBA" id="ARBA00023284"/>
    </source>
</evidence>
<evidence type="ECO:0000313" key="10">
    <source>
        <dbReference type="EMBL" id="KAI3425364.1"/>
    </source>
</evidence>
<feature type="compositionally biased region" description="Gly residues" evidence="7">
    <location>
        <begin position="270"/>
        <end position="279"/>
    </location>
</feature>
<feature type="compositionally biased region" description="Basic and acidic residues" evidence="7">
    <location>
        <begin position="304"/>
        <end position="314"/>
    </location>
</feature>
<evidence type="ECO:0000256" key="4">
    <source>
        <dbReference type="ARBA" id="ARBA00023157"/>
    </source>
</evidence>
<dbReference type="PROSITE" id="PS00194">
    <property type="entry name" value="THIOREDOXIN_1"/>
    <property type="match status" value="1"/>
</dbReference>
<feature type="signal peptide" evidence="8">
    <location>
        <begin position="1"/>
        <end position="39"/>
    </location>
</feature>
<comment type="catalytic activity">
    <reaction evidence="1">
        <text>Catalyzes the rearrangement of -S-S- bonds in proteins.</text>
        <dbReference type="EC" id="5.3.4.1"/>
    </reaction>
</comment>
<organism evidence="10 11">
    <name type="scientific">Chlorella vulgaris</name>
    <name type="common">Green alga</name>
    <dbReference type="NCBI Taxonomy" id="3077"/>
    <lineage>
        <taxon>Eukaryota</taxon>
        <taxon>Viridiplantae</taxon>
        <taxon>Chlorophyta</taxon>
        <taxon>core chlorophytes</taxon>
        <taxon>Trebouxiophyceae</taxon>
        <taxon>Chlorellales</taxon>
        <taxon>Chlorellaceae</taxon>
        <taxon>Chlorella clade</taxon>
        <taxon>Chlorella</taxon>
    </lineage>
</organism>
<dbReference type="GO" id="GO:0003756">
    <property type="term" value="F:protein disulfide isomerase activity"/>
    <property type="evidence" value="ECO:0007669"/>
    <property type="project" value="UniProtKB-EC"/>
</dbReference>
<feature type="region of interest" description="Disordered" evidence="7">
    <location>
        <begin position="724"/>
        <end position="754"/>
    </location>
</feature>
<sequence>MHVILLKAQNQPMLPSDMKFVHAAALLAVLLQVSGRADALYEKGGPVAVLGGSARSFAAVTRSKVPVVVEFYAPWCGHCKSLAPAFSKAAAKLQGIVPFVAVDCDKESNRPLCGQYGVQGFPTIKLFSPGPKGQSVSDYQGERSAKGLSDAATGMLTARHVQRIKSSADAAAFASGGGTKVVLVTDKSDTPAMLKSLSQRFAAHGLSFARLQAKSASDPAAAELLAALGGAVPKLPTLFAVGPGAERLVYEGETKAPEVLKWLQGLVGPGKAPGGGGDTAGASSAVPSQDDLQQQQEGEEEQEEREKAHAREVPAEIPQVVANVTAAELSRRLETEGVLVVSFFAGSEAACREGLNQLNAAVHGLHGLAGGVQVDVGQPSEAAEVAQLFSLSLPEPGQGDCAMKTFLVPYDPEDHEDVDEWRPWLGQLSAKELHKAALDLFPAVAITSLTPDTYPQFMAAADTRAKVLLFTDRDEPPPVFRALSANYRSYRMDFGLVHSRETALLQQFKVPKVPYILTVFADKGQHQGLPKAEAGEVKLGIQPYLGPVRYGHIAGWLSMIGFQTGTASEEALRQFGGQQRDAMVAQVTDQQSWQATCLSQGGVCIVAALSPGQEQAAQLEVLRGAAAGRSEQPLHFAWFELPDAGAAAHGGGGAAAAASSFAEQLGLGGRAAPALVAVAPRKERTAVMSGRFQKDAISGWLDGLLSGKVQTSSLQRLPNFPEADAVGQAAGQGPEDEAGPAAEEEEFDLSDIMSEEIEGDLSKLGAARKDEL</sequence>
<comment type="subcellular location">
    <subcellularLocation>
        <location evidence="2">Endoplasmic reticulum lumen</location>
    </subcellularLocation>
</comment>
<feature type="domain" description="Thioredoxin" evidence="9">
    <location>
        <begin position="18"/>
        <end position="157"/>
    </location>
</feature>
<dbReference type="InterPro" id="IPR017937">
    <property type="entry name" value="Thioredoxin_CS"/>
</dbReference>
<dbReference type="EMBL" id="SIDB01000012">
    <property type="protein sequence ID" value="KAI3425364.1"/>
    <property type="molecule type" value="Genomic_DNA"/>
</dbReference>
<keyword evidence="11" id="KW-1185">Reference proteome</keyword>
<evidence type="ECO:0000256" key="7">
    <source>
        <dbReference type="SAM" id="MobiDB-lite"/>
    </source>
</evidence>
<dbReference type="InterPro" id="IPR036249">
    <property type="entry name" value="Thioredoxin-like_sf"/>
</dbReference>
<dbReference type="InterPro" id="IPR057305">
    <property type="entry name" value="Thioredox_PDIA6_C"/>
</dbReference>
<protein>
    <recommendedName>
        <fullName evidence="3">protein disulfide-isomerase</fullName>
        <ecNumber evidence="3">5.3.4.1</ecNumber>
    </recommendedName>
</protein>
<proteinExistence type="predicted"/>
<keyword evidence="8" id="KW-0732">Signal</keyword>
<dbReference type="Proteomes" id="UP001055712">
    <property type="component" value="Unassembled WGS sequence"/>
</dbReference>
<keyword evidence="6" id="KW-0676">Redox-active center</keyword>
<evidence type="ECO:0000256" key="5">
    <source>
        <dbReference type="ARBA" id="ARBA00023235"/>
    </source>
</evidence>
<gene>
    <name evidence="10" type="ORF">D9Q98_009128</name>
</gene>
<dbReference type="Pfam" id="PF00085">
    <property type="entry name" value="Thioredoxin"/>
    <property type="match status" value="1"/>
</dbReference>
<reference evidence="10" key="1">
    <citation type="journal article" date="2019" name="Plant J.">
        <title>Chlorella vulgaris genome assembly and annotation reveals the molecular basis for metabolic acclimation to high light conditions.</title>
        <authorList>
            <person name="Cecchin M."/>
            <person name="Marcolungo L."/>
            <person name="Rossato M."/>
            <person name="Girolomoni L."/>
            <person name="Cosentino E."/>
            <person name="Cuine S."/>
            <person name="Li-Beisson Y."/>
            <person name="Delledonne M."/>
            <person name="Ballottari M."/>
        </authorList>
    </citation>
    <scope>NUCLEOTIDE SEQUENCE</scope>
    <source>
        <strain evidence="10">211/11P</strain>
    </source>
</reference>
<comment type="caution">
    <text evidence="10">The sequence shown here is derived from an EMBL/GenBank/DDBJ whole genome shotgun (WGS) entry which is preliminary data.</text>
</comment>
<evidence type="ECO:0000259" key="9">
    <source>
        <dbReference type="PROSITE" id="PS51352"/>
    </source>
</evidence>
<evidence type="ECO:0000256" key="3">
    <source>
        <dbReference type="ARBA" id="ARBA00012723"/>
    </source>
</evidence>
<dbReference type="OrthoDB" id="511561at2759"/>
<keyword evidence="5" id="KW-0413">Isomerase</keyword>
<dbReference type="SUPFAM" id="SSF52833">
    <property type="entry name" value="Thioredoxin-like"/>
    <property type="match status" value="1"/>
</dbReference>
<dbReference type="Gene3D" id="3.40.30.10">
    <property type="entry name" value="Glutaredoxin"/>
    <property type="match status" value="2"/>
</dbReference>
<feature type="compositionally biased region" description="Acidic residues" evidence="7">
    <location>
        <begin position="734"/>
        <end position="754"/>
    </location>
</feature>
<dbReference type="GO" id="GO:0005788">
    <property type="term" value="C:endoplasmic reticulum lumen"/>
    <property type="evidence" value="ECO:0007669"/>
    <property type="project" value="UniProtKB-SubCell"/>
</dbReference>
<dbReference type="Pfam" id="PF24541">
    <property type="entry name" value="Thioredox_PDIA6_C"/>
    <property type="match status" value="1"/>
</dbReference>
<reference evidence="10" key="2">
    <citation type="submission" date="2020-11" db="EMBL/GenBank/DDBJ databases">
        <authorList>
            <person name="Cecchin M."/>
            <person name="Marcolungo L."/>
            <person name="Rossato M."/>
            <person name="Girolomoni L."/>
            <person name="Cosentino E."/>
            <person name="Cuine S."/>
            <person name="Li-Beisson Y."/>
            <person name="Delledonne M."/>
            <person name="Ballottari M."/>
        </authorList>
    </citation>
    <scope>NUCLEOTIDE SEQUENCE</scope>
    <source>
        <strain evidence="10">211/11P</strain>
        <tissue evidence="10">Whole cell</tissue>
    </source>
</reference>
<dbReference type="PANTHER" id="PTHR45815:SF3">
    <property type="entry name" value="PROTEIN DISULFIDE-ISOMERASE A6"/>
    <property type="match status" value="1"/>
</dbReference>
<dbReference type="AlphaFoldDB" id="A0A9D4YTQ2"/>
<dbReference type="EC" id="5.3.4.1" evidence="3"/>
<dbReference type="PRINTS" id="PR00421">
    <property type="entry name" value="THIOREDOXIN"/>
</dbReference>
<feature type="region of interest" description="Disordered" evidence="7">
    <location>
        <begin position="270"/>
        <end position="314"/>
    </location>
</feature>
<evidence type="ECO:0000256" key="2">
    <source>
        <dbReference type="ARBA" id="ARBA00004319"/>
    </source>
</evidence>
<name>A0A9D4YTQ2_CHLVU</name>
<dbReference type="GO" id="GO:0034976">
    <property type="term" value="P:response to endoplasmic reticulum stress"/>
    <property type="evidence" value="ECO:0007669"/>
    <property type="project" value="TreeGrafter"/>
</dbReference>
<evidence type="ECO:0000256" key="8">
    <source>
        <dbReference type="SAM" id="SignalP"/>
    </source>
</evidence>
<dbReference type="GO" id="GO:0015035">
    <property type="term" value="F:protein-disulfide reductase activity"/>
    <property type="evidence" value="ECO:0007669"/>
    <property type="project" value="TreeGrafter"/>
</dbReference>
<evidence type="ECO:0000256" key="1">
    <source>
        <dbReference type="ARBA" id="ARBA00001182"/>
    </source>
</evidence>
<feature type="chain" id="PRO_5038394671" description="protein disulfide-isomerase" evidence="8">
    <location>
        <begin position="40"/>
        <end position="772"/>
    </location>
</feature>
<keyword evidence="4" id="KW-1015">Disulfide bond</keyword>
<evidence type="ECO:0000313" key="11">
    <source>
        <dbReference type="Proteomes" id="UP001055712"/>
    </source>
</evidence>
<accession>A0A9D4YTQ2</accession>